<reference evidence="2" key="2">
    <citation type="submission" date="2025-08" db="UniProtKB">
        <authorList>
            <consortium name="Ensembl"/>
        </authorList>
    </citation>
    <scope>IDENTIFICATION</scope>
    <source>
        <strain evidence="2">Guanapo</strain>
    </source>
</reference>
<dbReference type="Proteomes" id="UP000242638">
    <property type="component" value="Unassembled WGS sequence"/>
</dbReference>
<evidence type="ECO:0000256" key="1">
    <source>
        <dbReference type="SAM" id="Phobius"/>
    </source>
</evidence>
<evidence type="ECO:0000313" key="2">
    <source>
        <dbReference type="Ensembl" id="ENSPREP00000016207.1"/>
    </source>
</evidence>
<keyword evidence="3" id="KW-1185">Reference proteome</keyword>
<sequence>TGSLLGSPHCGTYLENFQVEEQRVSVSIEETHFSLLYLRSFFFFQLRSTSHVHRNTKFWKYSYILCILVISLIVMQVMCIALFCLPLFLFQVSLFRIFQACAFCLVCILWFWIVDDIQVNGHKSRKLLDLFFEHVAMTFDTEN</sequence>
<feature type="transmembrane region" description="Helical" evidence="1">
    <location>
        <begin position="94"/>
        <end position="114"/>
    </location>
</feature>
<feature type="transmembrane region" description="Helical" evidence="1">
    <location>
        <begin position="63"/>
        <end position="88"/>
    </location>
</feature>
<reference evidence="2" key="3">
    <citation type="submission" date="2025-09" db="UniProtKB">
        <authorList>
            <consortium name="Ensembl"/>
        </authorList>
    </citation>
    <scope>IDENTIFICATION</scope>
    <source>
        <strain evidence="2">Guanapo</strain>
    </source>
</reference>
<keyword evidence="1" id="KW-1133">Transmembrane helix</keyword>
<keyword evidence="1" id="KW-0472">Membrane</keyword>
<organism evidence="2 3">
    <name type="scientific">Poecilia reticulata</name>
    <name type="common">Guppy</name>
    <name type="synonym">Acanthophacelus reticulatus</name>
    <dbReference type="NCBI Taxonomy" id="8081"/>
    <lineage>
        <taxon>Eukaryota</taxon>
        <taxon>Metazoa</taxon>
        <taxon>Chordata</taxon>
        <taxon>Craniata</taxon>
        <taxon>Vertebrata</taxon>
        <taxon>Euteleostomi</taxon>
        <taxon>Actinopterygii</taxon>
        <taxon>Neopterygii</taxon>
        <taxon>Teleostei</taxon>
        <taxon>Neoteleostei</taxon>
        <taxon>Acanthomorphata</taxon>
        <taxon>Ovalentaria</taxon>
        <taxon>Atherinomorphae</taxon>
        <taxon>Cyprinodontiformes</taxon>
        <taxon>Poeciliidae</taxon>
        <taxon>Poeciliinae</taxon>
        <taxon>Poecilia</taxon>
    </lineage>
</organism>
<proteinExistence type="predicted"/>
<accession>A0A3P9P301</accession>
<evidence type="ECO:0000313" key="3">
    <source>
        <dbReference type="Proteomes" id="UP000242638"/>
    </source>
</evidence>
<keyword evidence="1" id="KW-0812">Transmembrane</keyword>
<dbReference type="Ensembl" id="ENSPRET00000016377.1">
    <property type="protein sequence ID" value="ENSPREP00000016207.1"/>
    <property type="gene ID" value="ENSPREG00000010948.1"/>
</dbReference>
<dbReference type="AlphaFoldDB" id="A0A3P9P301"/>
<name>A0A3P9P301_POERE</name>
<protein>
    <submittedName>
        <fullName evidence="2">Uncharacterized protein</fullName>
    </submittedName>
</protein>
<reference evidence="3" key="1">
    <citation type="submission" date="2013-11" db="EMBL/GenBank/DDBJ databases">
        <title>The genomic landscape of the Guanapo guppy.</title>
        <authorList>
            <person name="Kuenstner A."/>
            <person name="Dreyer C."/>
        </authorList>
    </citation>
    <scope>NUCLEOTIDE SEQUENCE</scope>
    <source>
        <strain evidence="3">Guanapo</strain>
    </source>
</reference>